<evidence type="ECO:0000313" key="3">
    <source>
        <dbReference type="Proteomes" id="UP000005939"/>
    </source>
</evidence>
<dbReference type="InterPro" id="IPR028992">
    <property type="entry name" value="Hedgehog/Intein_dom"/>
</dbReference>
<dbReference type="STRING" id="1088868.CIN_20600"/>
<protein>
    <recommendedName>
        <fullName evidence="1">Hedgehog/Intein (Hint) domain-containing protein</fullName>
    </recommendedName>
</protein>
<dbReference type="PATRIC" id="fig|1088868.3.peg.2066"/>
<dbReference type="EMBL" id="AGFR01000012">
    <property type="protein sequence ID" value="EHD13077.1"/>
    <property type="molecule type" value="Genomic_DNA"/>
</dbReference>
<dbReference type="SUPFAM" id="SSF51294">
    <property type="entry name" value="Hedgehog/intein (Hint) domain"/>
    <property type="match status" value="1"/>
</dbReference>
<evidence type="ECO:0000313" key="2">
    <source>
        <dbReference type="EMBL" id="EHD13077.1"/>
    </source>
</evidence>
<evidence type="ECO:0000259" key="1">
    <source>
        <dbReference type="Pfam" id="PF13403"/>
    </source>
</evidence>
<proteinExistence type="predicted"/>
<dbReference type="InterPro" id="IPR036844">
    <property type="entry name" value="Hint_dom_sf"/>
</dbReference>
<name>G6F364_9PROT</name>
<feature type="domain" description="Hedgehog/Intein (Hint)" evidence="1">
    <location>
        <begin position="1030"/>
        <end position="1158"/>
    </location>
</feature>
<dbReference type="Pfam" id="PF13403">
    <property type="entry name" value="Hint_2"/>
    <property type="match status" value="1"/>
</dbReference>
<reference evidence="2 3" key="1">
    <citation type="submission" date="2011-10" db="EMBL/GenBank/DDBJ databases">
        <title>Genome Sequence of Commensalibacter intestini A911, isolated from Drosophila gut.</title>
        <authorList>
            <person name="Lee W.-J."/>
            <person name="Kim E.-K."/>
        </authorList>
    </citation>
    <scope>NUCLEOTIDE SEQUENCE [LARGE SCALE GENOMIC DNA]</scope>
    <source>
        <strain evidence="2 3">A911</strain>
    </source>
</reference>
<organism evidence="2 3">
    <name type="scientific">Commensalibacter intestini A911</name>
    <dbReference type="NCBI Taxonomy" id="1088868"/>
    <lineage>
        <taxon>Bacteria</taxon>
        <taxon>Pseudomonadati</taxon>
        <taxon>Pseudomonadota</taxon>
        <taxon>Alphaproteobacteria</taxon>
        <taxon>Acetobacterales</taxon>
        <taxon>Acetobacteraceae</taxon>
    </lineage>
</organism>
<gene>
    <name evidence="2" type="ORF">CIN_20600</name>
</gene>
<dbReference type="eggNOG" id="COG3210">
    <property type="taxonomic scope" value="Bacteria"/>
</dbReference>
<comment type="caution">
    <text evidence="2">The sequence shown here is derived from an EMBL/GenBank/DDBJ whole genome shotgun (WGS) entry which is preliminary data.</text>
</comment>
<dbReference type="Proteomes" id="UP000005939">
    <property type="component" value="Unassembled WGS sequence"/>
</dbReference>
<dbReference type="Gene3D" id="2.170.16.10">
    <property type="entry name" value="Hedgehog/Intein (Hint) domain"/>
    <property type="match status" value="1"/>
</dbReference>
<sequence length="1163" mass="119043">MTGASWATLYNATVAGNAISYTGGANYGTDGNYQFYIGESAGTYPGNAIYDTLSKSFAITVNGGVHVGRGNVFIVGSTSAANLTIATPTTVASKTSASLTLASGSYLSVNGYLGAVASTTVTGFISAADSVSMKIASSYYTVGPATGTVINAQFGNNNAMEIGGTFGVYQNASTNIGSNLSLNAGALAVGNNNASIVVGDNANVQVSGDGVLVYGSSTWMQFGSNLTLSASTMSFGANAAGGTQTNNTFSVGTGGNITVDNGVIANQSNGVVELGTSTNLHLINGDLSIGGAGNATGARSWFHMLGDNTLTLDTGSIIMTNTSQTFDWGTSGNISANSLSVNGNNLSFTMNTNASVNLSGSLILDGTSDTMSFGDSLNLNVGTLTADGNSNLMTLGNELTLNASIVSLGGSTGVTGTQVSAGNNASITISNGFSDNLSNGVASFGSGGHINVLAGDFSVGGAGVDSGQNWVHMGSNNTLSIHTGSLIMTNTSQTFDWGDAGTLVADTVNVSGNNLTFSMGTAANIDLSGTLALDGNTNQMIFGDQLILNVNSVSLGGTAGVGNTSLTVGKYSYFTIYNGFTDNLSNGTVQFEDQVNVSILSGDFSAGGTNISDGDRNLIYFGNDNTLTLDNGSIIMNNSGQTLNFGLNATINASSLNISGNDLIFSANNSANINFTDSINISATSTTLTFGDSTIMSVGTGGINLNTSTNFIYGQSGTLDVNGDITLGLNAEGTVFTIGDNTHLSANNIIINANNPVITLGSNIIYNTTGWVLNGTNDNIALGDGASGSLGNITFGGNASSASFNTGSAGTTTSALTFGNATLVNDATLTLNGNVSGSSVDLSGTAIVSIVSGTTVNLNSLTMDGSQQVTISVGQDATLNISSLTTSNVGSDNIPKIIVNGGTVVVAGQETRATSSLAAHEVDFAGIDNGIYQYTGSIQDANNQLTVTDFTLSDKLVFSAQEGYLEETRYVTSYADGILTVGYVNATTGETETLAKFNYSPADSSQDVPNVIIQESSSSPTGYDLIITQCFLTGTHLLTPEGEVTVENLKAGDQVITLENGQQVSKEIVWAGTMDVNVNHYENKGPLYPVRIKAHAFGLNQPCRDLLVPPEHTIFVDGGLIPARMLVNGRSIIVDTTIEQFTVYHIETETHSILLSENQLSHI</sequence>
<dbReference type="AlphaFoldDB" id="G6F364"/>
<accession>G6F364</accession>